<evidence type="ECO:0000313" key="1">
    <source>
        <dbReference type="EMBL" id="KAK9322834.1"/>
    </source>
</evidence>
<proteinExistence type="predicted"/>
<gene>
    <name evidence="1" type="ORF">V1517DRAFT_119821</name>
</gene>
<protein>
    <submittedName>
        <fullName evidence="1">WD40-repeat-containing domain protein</fullName>
    </submittedName>
</protein>
<sequence length="382" mass="41878">MNSISTGHQDLIHDIAYDQYGRLLATCSSDQCIKVFTREFPSAEWTLQSSFKAHDANIFSLSFALQQYGLVLASCSEDQTVRVHSSVDNGRTFTKIATLSDSGGPVHHVEFARFGGHGLKLACIGTDGVVRVYHAADPSDLRQWHLAFEKVVDQDGLLSNGVAARDLQGDFAVDWCPSGTVRASGLTYGRGIDMGDSELPPLDRLTIAERAVEQLVVSSMSKVVVFRKRLDGGIYDYEPAEELAGHTDIVRDVAWASSAGVGGRYELIATACKDGWVRIFKLTPRRTGTRMTESRNGSVGLVYGDSENGVSEYDLSYEVELLDQFDDHKSEVWKVSWNFSGTVLSSSGDDGRVRFWRAAYTGKFIALGVASAEQGSNEEMED</sequence>
<dbReference type="EMBL" id="MU970070">
    <property type="protein sequence ID" value="KAK9322834.1"/>
    <property type="molecule type" value="Genomic_DNA"/>
</dbReference>
<name>A0ACC3TNV0_9ASCO</name>
<evidence type="ECO:0000313" key="2">
    <source>
        <dbReference type="Proteomes" id="UP001489719"/>
    </source>
</evidence>
<organism evidence="1 2">
    <name type="scientific">Lipomyces orientalis</name>
    <dbReference type="NCBI Taxonomy" id="1233043"/>
    <lineage>
        <taxon>Eukaryota</taxon>
        <taxon>Fungi</taxon>
        <taxon>Dikarya</taxon>
        <taxon>Ascomycota</taxon>
        <taxon>Saccharomycotina</taxon>
        <taxon>Lipomycetes</taxon>
        <taxon>Lipomycetales</taxon>
        <taxon>Lipomycetaceae</taxon>
        <taxon>Lipomyces</taxon>
    </lineage>
</organism>
<keyword evidence="2" id="KW-1185">Reference proteome</keyword>
<accession>A0ACC3TNV0</accession>
<reference evidence="2" key="1">
    <citation type="journal article" date="2024" name="Front. Bioeng. Biotechnol.">
        <title>Genome-scale model development and genomic sequencing of the oleaginous clade Lipomyces.</title>
        <authorList>
            <person name="Czajka J.J."/>
            <person name="Han Y."/>
            <person name="Kim J."/>
            <person name="Mondo S.J."/>
            <person name="Hofstad B.A."/>
            <person name="Robles A."/>
            <person name="Haridas S."/>
            <person name="Riley R."/>
            <person name="LaButti K."/>
            <person name="Pangilinan J."/>
            <person name="Andreopoulos W."/>
            <person name="Lipzen A."/>
            <person name="Yan J."/>
            <person name="Wang M."/>
            <person name="Ng V."/>
            <person name="Grigoriev I.V."/>
            <person name="Spatafora J.W."/>
            <person name="Magnuson J.K."/>
            <person name="Baker S.E."/>
            <person name="Pomraning K.R."/>
        </authorList>
    </citation>
    <scope>NUCLEOTIDE SEQUENCE [LARGE SCALE GENOMIC DNA]</scope>
    <source>
        <strain evidence="2">CBS 10300</strain>
    </source>
</reference>
<comment type="caution">
    <text evidence="1">The sequence shown here is derived from an EMBL/GenBank/DDBJ whole genome shotgun (WGS) entry which is preliminary data.</text>
</comment>
<dbReference type="Proteomes" id="UP001489719">
    <property type="component" value="Unassembled WGS sequence"/>
</dbReference>